<proteinExistence type="predicted"/>
<protein>
    <submittedName>
        <fullName evidence="2">Uncharacterized protein</fullName>
    </submittedName>
</protein>
<evidence type="ECO:0000313" key="3">
    <source>
        <dbReference type="Proteomes" id="UP001551482"/>
    </source>
</evidence>
<keyword evidence="1" id="KW-0732">Signal</keyword>
<feature type="signal peptide" evidence="1">
    <location>
        <begin position="1"/>
        <end position="29"/>
    </location>
</feature>
<name>A0ABV3DG48_9ACTN</name>
<feature type="chain" id="PRO_5046514736" evidence="1">
    <location>
        <begin position="30"/>
        <end position="136"/>
    </location>
</feature>
<dbReference type="Proteomes" id="UP001551482">
    <property type="component" value="Unassembled WGS sequence"/>
</dbReference>
<keyword evidence="3" id="KW-1185">Reference proteome</keyword>
<dbReference type="PROSITE" id="PS51318">
    <property type="entry name" value="TAT"/>
    <property type="match status" value="1"/>
</dbReference>
<evidence type="ECO:0000313" key="2">
    <source>
        <dbReference type="EMBL" id="MEU8134197.1"/>
    </source>
</evidence>
<dbReference type="RefSeq" id="WP_358352652.1">
    <property type="nucleotide sequence ID" value="NZ_JBEZFP010000023.1"/>
</dbReference>
<accession>A0ABV3DG48</accession>
<dbReference type="InterPro" id="IPR006311">
    <property type="entry name" value="TAT_signal"/>
</dbReference>
<organism evidence="2 3">
    <name type="scientific">Streptodolium elevatio</name>
    <dbReference type="NCBI Taxonomy" id="3157996"/>
    <lineage>
        <taxon>Bacteria</taxon>
        <taxon>Bacillati</taxon>
        <taxon>Actinomycetota</taxon>
        <taxon>Actinomycetes</taxon>
        <taxon>Kitasatosporales</taxon>
        <taxon>Streptomycetaceae</taxon>
        <taxon>Streptodolium</taxon>
    </lineage>
</organism>
<dbReference type="EMBL" id="JBEZFP010000023">
    <property type="protein sequence ID" value="MEU8134197.1"/>
    <property type="molecule type" value="Genomic_DNA"/>
</dbReference>
<sequence length="136" mass="14256">MPIRRTVISAAATLTAAAGLLAVPATAQAQSRAEVAPLGQTCGVTASTGSLSCWNSAPTSVRSSPYATDSWQVDVLRTTWSWFGCYTIGEFHGGGTKTWYGTVGDDTGQWGFVPASAVSTSWAFDLNPGQYGMKHC</sequence>
<reference evidence="2 3" key="1">
    <citation type="submission" date="2024-06" db="EMBL/GenBank/DDBJ databases">
        <title>The Natural Products Discovery Center: Release of the First 8490 Sequenced Strains for Exploring Actinobacteria Biosynthetic Diversity.</title>
        <authorList>
            <person name="Kalkreuter E."/>
            <person name="Kautsar S.A."/>
            <person name="Yang D."/>
            <person name="Bader C.D."/>
            <person name="Teijaro C.N."/>
            <person name="Fluegel L."/>
            <person name="Davis C.M."/>
            <person name="Simpson J.R."/>
            <person name="Lauterbach L."/>
            <person name="Steele A.D."/>
            <person name="Gui C."/>
            <person name="Meng S."/>
            <person name="Li G."/>
            <person name="Viehrig K."/>
            <person name="Ye F."/>
            <person name="Su P."/>
            <person name="Kiefer A.F."/>
            <person name="Nichols A."/>
            <person name="Cepeda A.J."/>
            <person name="Yan W."/>
            <person name="Fan B."/>
            <person name="Jiang Y."/>
            <person name="Adhikari A."/>
            <person name="Zheng C.-J."/>
            <person name="Schuster L."/>
            <person name="Cowan T.M."/>
            <person name="Smanski M.J."/>
            <person name="Chevrette M.G."/>
            <person name="De Carvalho L.P.S."/>
            <person name="Shen B."/>
        </authorList>
    </citation>
    <scope>NUCLEOTIDE SEQUENCE [LARGE SCALE GENOMIC DNA]</scope>
    <source>
        <strain evidence="2 3">NPDC048946</strain>
    </source>
</reference>
<gene>
    <name evidence="2" type="ORF">AB0C36_11865</name>
</gene>
<evidence type="ECO:0000256" key="1">
    <source>
        <dbReference type="SAM" id="SignalP"/>
    </source>
</evidence>
<comment type="caution">
    <text evidence="2">The sequence shown here is derived from an EMBL/GenBank/DDBJ whole genome shotgun (WGS) entry which is preliminary data.</text>
</comment>